<reference evidence="4" key="1">
    <citation type="journal article" date="2020" name="mSystems">
        <title>Genome- and Community-Level Interaction Insights into Carbon Utilization and Element Cycling Functions of Hydrothermarchaeota in Hydrothermal Sediment.</title>
        <authorList>
            <person name="Zhou Z."/>
            <person name="Liu Y."/>
            <person name="Xu W."/>
            <person name="Pan J."/>
            <person name="Luo Z.H."/>
            <person name="Li M."/>
        </authorList>
    </citation>
    <scope>NUCLEOTIDE SEQUENCE [LARGE SCALE GENOMIC DNA]</scope>
    <source>
        <strain evidence="4">SpSt-721</strain>
    </source>
</reference>
<comment type="similarity">
    <text evidence="1">Belongs to the class-I fumarase family.</text>
</comment>
<evidence type="ECO:0000256" key="2">
    <source>
        <dbReference type="ARBA" id="ARBA00023239"/>
    </source>
</evidence>
<dbReference type="PANTHER" id="PTHR43351">
    <property type="entry name" value="L(+)-TARTRATE DEHYDRATASE SUBUNIT BETA"/>
    <property type="match status" value="1"/>
</dbReference>
<dbReference type="Gene3D" id="3.20.130.10">
    <property type="entry name" value="Fe-S hydro-lyase, tartrate dehydratase beta-type, catalytic domain"/>
    <property type="match status" value="1"/>
</dbReference>
<dbReference type="PANTHER" id="PTHR43351:SF2">
    <property type="entry name" value="L(+)-TARTRATE DEHYDRATASE SUBUNIT BETA-RELATED"/>
    <property type="match status" value="1"/>
</dbReference>
<dbReference type="Pfam" id="PF05683">
    <property type="entry name" value="Fumerase_C"/>
    <property type="match status" value="1"/>
</dbReference>
<dbReference type="GO" id="GO:0016836">
    <property type="term" value="F:hydro-lyase activity"/>
    <property type="evidence" value="ECO:0007669"/>
    <property type="project" value="InterPro"/>
</dbReference>
<keyword evidence="2" id="KW-0456">Lyase</keyword>
<accession>A0A7J3QEV4</accession>
<gene>
    <name evidence="4" type="ORF">ENV02_02375</name>
</gene>
<dbReference type="InterPro" id="IPR036660">
    <property type="entry name" value="Fe-S_hydroAse_TtdB_cat_sf"/>
</dbReference>
<organism evidence="4">
    <name type="scientific">Ignisphaera aggregans</name>
    <dbReference type="NCBI Taxonomy" id="334771"/>
    <lineage>
        <taxon>Archaea</taxon>
        <taxon>Thermoproteota</taxon>
        <taxon>Thermoprotei</taxon>
        <taxon>Desulfurococcales</taxon>
        <taxon>Desulfurococcaceae</taxon>
        <taxon>Ignisphaera</taxon>
    </lineage>
</organism>
<protein>
    <submittedName>
        <fullName evidence="4">Fumarate hydratase</fullName>
    </submittedName>
</protein>
<comment type="caution">
    <text evidence="4">The sequence shown here is derived from an EMBL/GenBank/DDBJ whole genome shotgun (WGS) entry which is preliminary data.</text>
</comment>
<evidence type="ECO:0000313" key="4">
    <source>
        <dbReference type="EMBL" id="HGV66648.1"/>
    </source>
</evidence>
<sequence>MNEYRLKTPLSEEDIRRLRVGDIIYLSGVVYTARDVAHKRIVEYLREGKTLPFNLQGGVIYHCGPVAIKKDSQWVIVAGGPTTSMRMELYEYEVIEKLGVRMVVGKGGMGAKTAEACVKHGAVYVTFTGGAGVLAAQSIKRVIDVYWLDLGIPEAIWVLEVMDFGPLIVAIDSFGKNLIDEVVDEAIKRKNRLISIH</sequence>
<dbReference type="EMBL" id="DTET01000118">
    <property type="protein sequence ID" value="HGV66648.1"/>
    <property type="molecule type" value="Genomic_DNA"/>
</dbReference>
<dbReference type="InterPro" id="IPR004647">
    <property type="entry name" value="Fe-S_hydro-lyase_TtdB-typ_cat"/>
</dbReference>
<evidence type="ECO:0000259" key="3">
    <source>
        <dbReference type="Pfam" id="PF05683"/>
    </source>
</evidence>
<dbReference type="AlphaFoldDB" id="A0A7J3QEV4"/>
<dbReference type="NCBIfam" id="TIGR00723">
    <property type="entry name" value="ttdB_fumA_fumB"/>
    <property type="match status" value="1"/>
</dbReference>
<dbReference type="SUPFAM" id="SSF117457">
    <property type="entry name" value="FumA C-terminal domain-like"/>
    <property type="match status" value="1"/>
</dbReference>
<feature type="domain" description="Fe-S hydro-lyase tartrate dehydratase beta-type catalytic" evidence="3">
    <location>
        <begin position="5"/>
        <end position="180"/>
    </location>
</feature>
<proteinExistence type="inferred from homology"/>
<evidence type="ECO:0000256" key="1">
    <source>
        <dbReference type="ARBA" id="ARBA00008876"/>
    </source>
</evidence>
<name>A0A7J3QEV4_9CREN</name>